<protein>
    <recommendedName>
        <fullName evidence="9">Ionotropic glutamate receptor C-terminal domain-containing protein</fullName>
    </recommendedName>
</protein>
<dbReference type="Gene3D" id="3.40.190.10">
    <property type="entry name" value="Periplasmic binding protein-like II"/>
    <property type="match status" value="1"/>
</dbReference>
<dbReference type="OMA" id="MYSIWRS"/>
<feature type="domain" description="Ionotropic glutamate receptor C-terminal" evidence="9">
    <location>
        <begin position="354"/>
        <end position="627"/>
    </location>
</feature>
<comment type="subcellular location">
    <subcellularLocation>
        <location evidence="1">Cell membrane</location>
        <topology evidence="1">Multi-pass membrane protein</topology>
    </subcellularLocation>
</comment>
<evidence type="ECO:0000259" key="9">
    <source>
        <dbReference type="Pfam" id="PF00060"/>
    </source>
</evidence>
<dbReference type="Proteomes" id="UP000015103">
    <property type="component" value="Unassembled WGS sequence"/>
</dbReference>
<accession>T1H854</accession>
<keyword evidence="11" id="KW-1185">Reference proteome</keyword>
<evidence type="ECO:0000256" key="2">
    <source>
        <dbReference type="ARBA" id="ARBA00008685"/>
    </source>
</evidence>
<dbReference type="InParanoid" id="T1H854"/>
<dbReference type="Gene3D" id="1.10.287.70">
    <property type="match status" value="1"/>
</dbReference>
<evidence type="ECO:0000313" key="11">
    <source>
        <dbReference type="Proteomes" id="UP000015103"/>
    </source>
</evidence>
<dbReference type="Pfam" id="PF00060">
    <property type="entry name" value="Lig_chan"/>
    <property type="match status" value="1"/>
</dbReference>
<evidence type="ECO:0000256" key="5">
    <source>
        <dbReference type="ARBA" id="ARBA00022989"/>
    </source>
</evidence>
<reference evidence="10" key="1">
    <citation type="submission" date="2015-05" db="UniProtKB">
        <authorList>
            <consortium name="EnsemblMetazoa"/>
        </authorList>
    </citation>
    <scope>IDENTIFICATION</scope>
</reference>
<keyword evidence="6" id="KW-0472">Membrane</keyword>
<evidence type="ECO:0000256" key="6">
    <source>
        <dbReference type="ARBA" id="ARBA00023136"/>
    </source>
</evidence>
<dbReference type="EMBL" id="ACPB03022727">
    <property type="status" value="NOT_ANNOTATED_CDS"/>
    <property type="molecule type" value="Genomic_DNA"/>
</dbReference>
<keyword evidence="5" id="KW-1133">Transmembrane helix</keyword>
<dbReference type="FunCoup" id="T1H854">
    <property type="interactions" value="16"/>
</dbReference>
<dbReference type="EnsemblMetazoa" id="RPRC000191-RA">
    <property type="protein sequence ID" value="RPRC000191-PA"/>
    <property type="gene ID" value="RPRC000191"/>
</dbReference>
<dbReference type="GO" id="GO:0015276">
    <property type="term" value="F:ligand-gated monoatomic ion channel activity"/>
    <property type="evidence" value="ECO:0007669"/>
    <property type="project" value="InterPro"/>
</dbReference>
<dbReference type="GO" id="GO:0050906">
    <property type="term" value="P:detection of stimulus involved in sensory perception"/>
    <property type="evidence" value="ECO:0007669"/>
    <property type="project" value="UniProtKB-ARBA"/>
</dbReference>
<dbReference type="PANTHER" id="PTHR42643:SF40">
    <property type="entry name" value="IONOTROPIC RECEPTOR 41A-RELATED"/>
    <property type="match status" value="1"/>
</dbReference>
<name>T1H854_RHOPR</name>
<dbReference type="GO" id="GO:0005886">
    <property type="term" value="C:plasma membrane"/>
    <property type="evidence" value="ECO:0007669"/>
    <property type="project" value="UniProtKB-SubCell"/>
</dbReference>
<evidence type="ECO:0000256" key="1">
    <source>
        <dbReference type="ARBA" id="ARBA00004651"/>
    </source>
</evidence>
<evidence type="ECO:0000256" key="3">
    <source>
        <dbReference type="ARBA" id="ARBA00022475"/>
    </source>
</evidence>
<organism evidence="10 11">
    <name type="scientific">Rhodnius prolixus</name>
    <name type="common">Triatomid bug</name>
    <dbReference type="NCBI Taxonomy" id="13249"/>
    <lineage>
        <taxon>Eukaryota</taxon>
        <taxon>Metazoa</taxon>
        <taxon>Ecdysozoa</taxon>
        <taxon>Arthropoda</taxon>
        <taxon>Hexapoda</taxon>
        <taxon>Insecta</taxon>
        <taxon>Pterygota</taxon>
        <taxon>Neoptera</taxon>
        <taxon>Paraneoptera</taxon>
        <taxon>Hemiptera</taxon>
        <taxon>Heteroptera</taxon>
        <taxon>Panheteroptera</taxon>
        <taxon>Cimicomorpha</taxon>
        <taxon>Reduviidae</taxon>
        <taxon>Triatominae</taxon>
        <taxon>Rhodnius</taxon>
    </lineage>
</organism>
<evidence type="ECO:0000313" key="10">
    <source>
        <dbReference type="EnsemblMetazoa" id="RPRC000191-PA"/>
    </source>
</evidence>
<evidence type="ECO:0000256" key="8">
    <source>
        <dbReference type="ARBA" id="ARBA00023180"/>
    </source>
</evidence>
<dbReference type="eggNOG" id="ENOG502S0WT">
    <property type="taxonomic scope" value="Eukaryota"/>
</dbReference>
<keyword evidence="8" id="KW-0325">Glycoprotein</keyword>
<dbReference type="VEuPathDB" id="VectorBase:RPRC000191"/>
<dbReference type="RefSeq" id="XP_073969274.1">
    <property type="nucleotide sequence ID" value="XM_074113173.1"/>
</dbReference>
<dbReference type="SUPFAM" id="SSF53850">
    <property type="entry name" value="Periplasmic binding protein-like II"/>
    <property type="match status" value="1"/>
</dbReference>
<proteinExistence type="inferred from homology"/>
<evidence type="ECO:0000256" key="4">
    <source>
        <dbReference type="ARBA" id="ARBA00022692"/>
    </source>
</evidence>
<dbReference type="PANTHER" id="PTHR42643">
    <property type="entry name" value="IONOTROPIC RECEPTOR 20A-RELATED"/>
    <property type="match status" value="1"/>
</dbReference>
<sequence length="657" mass="74944">MNNMPKLIFSFTILSYVIGSISVKVATCFILPNEEDNNCKNIEILTKQVLSTYYLSHKCTVLITMMEMFHEFNTDLGTSFIQIAPQEKCDYGLANKIAEGFKQNCDSYIVQVDDPLCFLKIWHISLQMTFHRHNPIFFFLPDCKNRRNHAMEILSAPESDITVNIIVVELEFNDNNKFKLNHSEDWPVTLWTNDFSKLAGSPERTKIFVDSWHPIKGFRFNNNLFYDKILNLKGRVLRVAAFTYPPYTIVEKNTIDGIEMRIAFLFCRLYNCTIETVYDDGLWGTILGNGSGDGILGMVYKNKADIGFGGIYLWLEPAYYLDYSDTWLYAAATLLVPKPVPLGGWRVPFLPFDLAMWTAVFLSLAISSFCISFASWLINRKRYNVDVYKLLGINDTILMILGMSVLQPPSRQLSDNHVSINQMVTSVAIMCLLLTSCYSAGLSSYLTVPQFTNPIDTFDELSASGLYWLAIHEAWVYSLQQVEDEKVQAVVKHFRKLSEERLLSEAPKGKYGLAVERLPAGHFAEQSHLTDDVISNSHIMKENLFGSLLTTALRKGSPFTYHLNKLMNVLLNSGIMYYWEGAVSRDFLNTRKQMALMEARNARSKTEPTNLQLSHVQGAFIIYGIGVLLASCTIVIELYRSKKYKTSTKIRIHPYTF</sequence>
<dbReference type="InterPro" id="IPR052192">
    <property type="entry name" value="Insect_Ionotropic_Sensory_Rcpt"/>
</dbReference>
<keyword evidence="7" id="KW-0675">Receptor</keyword>
<comment type="similarity">
    <text evidence="2">Belongs to the glutamate-gated ion channel (TC 1.A.10.1) family.</text>
</comment>
<evidence type="ECO:0000256" key="7">
    <source>
        <dbReference type="ARBA" id="ARBA00023170"/>
    </source>
</evidence>
<dbReference type="GeneID" id="141446613"/>
<dbReference type="AlphaFoldDB" id="T1H854"/>
<dbReference type="InterPro" id="IPR001320">
    <property type="entry name" value="Iontro_rcpt_C"/>
</dbReference>
<keyword evidence="4" id="KW-0812">Transmembrane</keyword>
<keyword evidence="3" id="KW-1003">Cell membrane</keyword>